<evidence type="ECO:0000256" key="1">
    <source>
        <dbReference type="SAM" id="MobiDB-lite"/>
    </source>
</evidence>
<dbReference type="Proteomes" id="UP000030645">
    <property type="component" value="Unassembled WGS sequence"/>
</dbReference>
<dbReference type="AlphaFoldDB" id="W9RTS4"/>
<organism evidence="2 3">
    <name type="scientific">Morus notabilis</name>
    <dbReference type="NCBI Taxonomy" id="981085"/>
    <lineage>
        <taxon>Eukaryota</taxon>
        <taxon>Viridiplantae</taxon>
        <taxon>Streptophyta</taxon>
        <taxon>Embryophyta</taxon>
        <taxon>Tracheophyta</taxon>
        <taxon>Spermatophyta</taxon>
        <taxon>Magnoliopsida</taxon>
        <taxon>eudicotyledons</taxon>
        <taxon>Gunneridae</taxon>
        <taxon>Pentapetalae</taxon>
        <taxon>rosids</taxon>
        <taxon>fabids</taxon>
        <taxon>Rosales</taxon>
        <taxon>Moraceae</taxon>
        <taxon>Moreae</taxon>
        <taxon>Morus</taxon>
    </lineage>
</organism>
<feature type="compositionally biased region" description="Basic and acidic residues" evidence="1">
    <location>
        <begin position="48"/>
        <end position="63"/>
    </location>
</feature>
<sequence>MGPITTPQVDAVPVTVLELEESFDLAADGHHFDTKTCRRSRGGCREHREIGLTDDGPRYETKSGRRKRGSCRGGCRVRRKLLSNA</sequence>
<protein>
    <submittedName>
        <fullName evidence="2">Uncharacterized protein</fullName>
    </submittedName>
</protein>
<dbReference type="EMBL" id="KE345602">
    <property type="protein sequence ID" value="EXC08699.1"/>
    <property type="molecule type" value="Genomic_DNA"/>
</dbReference>
<keyword evidence="3" id="KW-1185">Reference proteome</keyword>
<feature type="region of interest" description="Disordered" evidence="1">
    <location>
        <begin position="48"/>
        <end position="71"/>
    </location>
</feature>
<accession>W9RTS4</accession>
<reference evidence="3" key="1">
    <citation type="submission" date="2013-01" db="EMBL/GenBank/DDBJ databases">
        <title>Draft Genome Sequence of a Mulberry Tree, Morus notabilis C.K. Schneid.</title>
        <authorList>
            <person name="He N."/>
            <person name="Zhao S."/>
        </authorList>
    </citation>
    <scope>NUCLEOTIDE SEQUENCE</scope>
</reference>
<proteinExistence type="predicted"/>
<name>W9RTS4_9ROSA</name>
<evidence type="ECO:0000313" key="3">
    <source>
        <dbReference type="Proteomes" id="UP000030645"/>
    </source>
</evidence>
<gene>
    <name evidence="2" type="ORF">L484_001507</name>
</gene>
<evidence type="ECO:0000313" key="2">
    <source>
        <dbReference type="EMBL" id="EXC08699.1"/>
    </source>
</evidence>